<reference evidence="9" key="1">
    <citation type="journal article" date="2012" name="Stand. Genomic Sci.">
        <title>Genome sequence of strain HIMB624, a cultured representative from the OM43 clade of marine Betaproteobacteria.</title>
        <authorList>
            <person name="Huggett M.J."/>
            <person name="Hayakawa D.H."/>
            <person name="Rappe M.S."/>
        </authorList>
    </citation>
    <scope>NUCLEOTIDE SEQUENCE [LARGE SCALE GENOMIC DNA]</scope>
    <source>
        <strain evidence="9">KB13</strain>
    </source>
</reference>
<dbReference type="SUPFAM" id="SSF54211">
    <property type="entry name" value="Ribosomal protein S5 domain 2-like"/>
    <property type="match status" value="1"/>
</dbReference>
<gene>
    <name evidence="8" type="ORF">KB13_770</name>
</gene>
<evidence type="ECO:0000259" key="6">
    <source>
        <dbReference type="Pfam" id="PF00288"/>
    </source>
</evidence>
<evidence type="ECO:0000313" key="8">
    <source>
        <dbReference type="EMBL" id="EDZ64638.1"/>
    </source>
</evidence>
<keyword evidence="4" id="KW-0067">ATP-binding</keyword>
<evidence type="ECO:0000256" key="5">
    <source>
        <dbReference type="ARBA" id="ARBA00038121"/>
    </source>
</evidence>
<feature type="domain" description="GHMP kinase N-terminal" evidence="6">
    <location>
        <begin position="74"/>
        <end position="156"/>
    </location>
</feature>
<evidence type="ECO:0000256" key="3">
    <source>
        <dbReference type="ARBA" id="ARBA00022777"/>
    </source>
</evidence>
<keyword evidence="3 8" id="KW-0418">Kinase</keyword>
<evidence type="ECO:0000256" key="4">
    <source>
        <dbReference type="ARBA" id="ARBA00022840"/>
    </source>
</evidence>
<evidence type="ECO:0000313" key="9">
    <source>
        <dbReference type="Proteomes" id="UP000004188"/>
    </source>
</evidence>
<dbReference type="PANTHER" id="PTHR32463:SF0">
    <property type="entry name" value="L-FUCOSE KINASE"/>
    <property type="match status" value="1"/>
</dbReference>
<dbReference type="InterPro" id="IPR013750">
    <property type="entry name" value="GHMP_kinase_C_dom"/>
</dbReference>
<dbReference type="SUPFAM" id="SSF55060">
    <property type="entry name" value="GHMP Kinase, C-terminal domain"/>
    <property type="match status" value="1"/>
</dbReference>
<comment type="similarity">
    <text evidence="5">Belongs to the GHMP kinase family.</text>
</comment>
<feature type="domain" description="GHMP kinase C-terminal" evidence="7">
    <location>
        <begin position="241"/>
        <end position="311"/>
    </location>
</feature>
<keyword evidence="9" id="KW-1185">Reference proteome</keyword>
<keyword evidence="1" id="KW-0808">Transferase</keyword>
<sequence>MIISKTPFRVSLFGGGTDFPDWFLENGGEVVSMSIDKYCYISVRKLPPFFDHIHRIVYSRIENVKDVNDIQHPVVRALLKKYYFKGLEIHHDADLPARSGLGSSSAFTVGLIKALSAKKGKLITKKQLACDAIDLERNILKENVGLQDQIAVSYGGLNNIKFHKNFDNNFVVNPIPISNKILEELNSSLLLVFTGISRFSSVIQGDTLAAIKKNYSNLSEIAKIAKIGLKKFIDQDGDIINELGLLLDETWQLKKKLSTSVSNNLIDDLYNLAKKNGAIGGKVLGAGGGGFVLLVAKKENIDALKKAMSKFVVVPFNIDNTGSVVSYYQPDRDY</sequence>
<dbReference type="GO" id="GO:0042352">
    <property type="term" value="P:GDP-L-fucose salvage"/>
    <property type="evidence" value="ECO:0007669"/>
    <property type="project" value="TreeGrafter"/>
</dbReference>
<dbReference type="Gene3D" id="3.30.230.120">
    <property type="match status" value="1"/>
</dbReference>
<dbReference type="PIRSF" id="PIRSF036406">
    <property type="entry name" value="Hept_kin"/>
    <property type="match status" value="1"/>
</dbReference>
<dbReference type="STRING" id="314607.KB13_770"/>
<protein>
    <submittedName>
        <fullName evidence="8">Ghmp kinase</fullName>
    </submittedName>
</protein>
<dbReference type="Proteomes" id="UP000004188">
    <property type="component" value="Unassembled WGS sequence"/>
</dbReference>
<accession>B6BTL1</accession>
<dbReference type="InterPro" id="IPR052203">
    <property type="entry name" value="GHMP_Kinase-Related"/>
</dbReference>
<dbReference type="EMBL" id="DS995299">
    <property type="protein sequence ID" value="EDZ64638.1"/>
    <property type="molecule type" value="Genomic_DNA"/>
</dbReference>
<dbReference type="PANTHER" id="PTHR32463">
    <property type="entry name" value="L-FUCOSE KINASE"/>
    <property type="match status" value="1"/>
</dbReference>
<dbReference type="InterPro" id="IPR001174">
    <property type="entry name" value="HddA/FKP"/>
</dbReference>
<proteinExistence type="inferred from homology"/>
<dbReference type="GO" id="GO:0005524">
    <property type="term" value="F:ATP binding"/>
    <property type="evidence" value="ECO:0007669"/>
    <property type="project" value="UniProtKB-KW"/>
</dbReference>
<dbReference type="AlphaFoldDB" id="B6BTL1"/>
<name>B6BTL1_9PROT</name>
<dbReference type="Pfam" id="PF08544">
    <property type="entry name" value="GHMP_kinases_C"/>
    <property type="match status" value="1"/>
</dbReference>
<dbReference type="eggNOG" id="COG2605">
    <property type="taxonomic scope" value="Bacteria"/>
</dbReference>
<dbReference type="InterPro" id="IPR020568">
    <property type="entry name" value="Ribosomal_Su5_D2-typ_SF"/>
</dbReference>
<dbReference type="InterPro" id="IPR014606">
    <property type="entry name" value="Heptose_7-P_kinase"/>
</dbReference>
<dbReference type="PRINTS" id="PR00960">
    <property type="entry name" value="LMBPPROTEIN"/>
</dbReference>
<dbReference type="Pfam" id="PF00288">
    <property type="entry name" value="GHMP_kinases_N"/>
    <property type="match status" value="1"/>
</dbReference>
<dbReference type="GO" id="GO:0050201">
    <property type="term" value="F:fucokinase activity"/>
    <property type="evidence" value="ECO:0007669"/>
    <property type="project" value="TreeGrafter"/>
</dbReference>
<evidence type="ECO:0000259" key="7">
    <source>
        <dbReference type="Pfam" id="PF08544"/>
    </source>
</evidence>
<evidence type="ECO:0000256" key="2">
    <source>
        <dbReference type="ARBA" id="ARBA00022741"/>
    </source>
</evidence>
<organism evidence="8 9">
    <name type="scientific">beta proteobacterium KB13</name>
    <dbReference type="NCBI Taxonomy" id="314607"/>
    <lineage>
        <taxon>Bacteria</taxon>
        <taxon>Pseudomonadati</taxon>
        <taxon>Pseudomonadota</taxon>
        <taxon>Betaproteobacteria</taxon>
        <taxon>Nitrosomonadales</taxon>
        <taxon>OM43 clade</taxon>
    </lineage>
</organism>
<evidence type="ECO:0000256" key="1">
    <source>
        <dbReference type="ARBA" id="ARBA00022679"/>
    </source>
</evidence>
<dbReference type="InterPro" id="IPR036554">
    <property type="entry name" value="GHMP_kinase_C_sf"/>
</dbReference>
<keyword evidence="2" id="KW-0547">Nucleotide-binding</keyword>
<dbReference type="HOGENOM" id="CLU_048558_1_0_4"/>
<dbReference type="InterPro" id="IPR006204">
    <property type="entry name" value="GHMP_kinase_N_dom"/>
</dbReference>